<protein>
    <submittedName>
        <fullName evidence="2">Uncharacterized protein</fullName>
    </submittedName>
</protein>
<keyword evidence="3" id="KW-1185">Reference proteome</keyword>
<evidence type="ECO:0000313" key="2">
    <source>
        <dbReference type="EMBL" id="AMQ66501.1"/>
    </source>
</evidence>
<reference evidence="2 3" key="1">
    <citation type="submission" date="2016-01" db="EMBL/GenBank/DDBJ databases">
        <title>Isolation and characterization of bacteriophages from East Africa Rift Valley soda lakes.</title>
        <authorList>
            <person name="van Zyl L.J."/>
            <person name="Nemavhulani S."/>
            <person name="Cowan D.A."/>
            <person name="Trindade M.I."/>
        </authorList>
    </citation>
    <scope>NUCLEOTIDE SEQUENCE [LARGE SCALE GENOMIC DNA]</scope>
</reference>
<dbReference type="GeneID" id="28799386"/>
<organism evidence="2 3">
    <name type="scientific">Bacillus phage Shbh1</name>
    <dbReference type="NCBI Taxonomy" id="1796992"/>
    <lineage>
        <taxon>Viruses</taxon>
        <taxon>Duplodnaviria</taxon>
        <taxon>Heunggongvirae</taxon>
        <taxon>Uroviricota</taxon>
        <taxon>Caudoviricetes</taxon>
        <taxon>Herelleviridae</taxon>
        <taxon>Bastillevirinae</taxon>
        <taxon>Shalavirus</taxon>
        <taxon>Shalavirus Shbh1</taxon>
    </lineage>
</organism>
<dbReference type="RefSeq" id="YP_009275191.1">
    <property type="nucleotide sequence ID" value="NC_030925.1"/>
</dbReference>
<evidence type="ECO:0000256" key="1">
    <source>
        <dbReference type="SAM" id="MobiDB-lite"/>
    </source>
</evidence>
<proteinExistence type="predicted"/>
<accession>A0A142F144</accession>
<name>A0A142F144_9CAUD</name>
<evidence type="ECO:0000313" key="3">
    <source>
        <dbReference type="Proteomes" id="UP000201588"/>
    </source>
</evidence>
<dbReference type="KEGG" id="vg:28799386"/>
<feature type="region of interest" description="Disordered" evidence="1">
    <location>
        <begin position="50"/>
        <end position="83"/>
    </location>
</feature>
<sequence>MSTKPKGKRKPLYLSEVTDKDILDYIKPLLGHYNFSLVIRELVRDGMRYREQGKGVGEPSSTLSSHPSHKQPEQSVHVLQSDTNNLSSSLQNIELKAKEVSKEDIENRLDSF</sequence>
<dbReference type="EMBL" id="KU640380">
    <property type="protein sequence ID" value="AMQ66501.1"/>
    <property type="molecule type" value="Genomic_DNA"/>
</dbReference>
<feature type="compositionally biased region" description="Polar residues" evidence="1">
    <location>
        <begin position="73"/>
        <end position="83"/>
    </location>
</feature>
<dbReference type="Proteomes" id="UP000201588">
    <property type="component" value="Segment"/>
</dbReference>
<dbReference type="OrthoDB" id="19951at10239"/>